<evidence type="ECO:0000313" key="2">
    <source>
        <dbReference type="EMBL" id="SSC11608.1"/>
    </source>
</evidence>
<feature type="chain" id="PRO_5031002272" evidence="1">
    <location>
        <begin position="21"/>
        <end position="75"/>
    </location>
</feature>
<reference evidence="2 3" key="1">
    <citation type="submission" date="2017-01" db="EMBL/GenBank/DDBJ databases">
        <authorList>
            <person name="Erauso G."/>
        </authorList>
    </citation>
    <scope>NUCLEOTIDE SEQUENCE [LARGE SCALE GENOMIC DNA]</scope>
    <source>
        <strain evidence="2">MESINF1</strain>
    </source>
</reference>
<feature type="signal peptide" evidence="1">
    <location>
        <begin position="1"/>
        <end position="20"/>
    </location>
</feature>
<protein>
    <submittedName>
        <fullName evidence="2">Uncharacterized protein</fullName>
    </submittedName>
</protein>
<dbReference type="EMBL" id="LS974202">
    <property type="protein sequence ID" value="SSC11608.1"/>
    <property type="molecule type" value="Genomic_DNA"/>
</dbReference>
<keyword evidence="3" id="KW-1185">Reference proteome</keyword>
<keyword evidence="1" id="KW-0732">Signal</keyword>
<gene>
    <name evidence="2" type="ORF">MESINF_0159</name>
</gene>
<evidence type="ECO:0000256" key="1">
    <source>
        <dbReference type="SAM" id="SignalP"/>
    </source>
</evidence>
<sequence length="75" mass="8487">MRSKLLLIVALVVLCVSALAVTYPTFDWTAKADEVTAARLMRDFPVDYPETHPLVEGVFDWAHYTSRMKKPFTGV</sequence>
<organism evidence="2 3">
    <name type="scientific">Mesotoga infera</name>
    <dbReference type="NCBI Taxonomy" id="1236046"/>
    <lineage>
        <taxon>Bacteria</taxon>
        <taxon>Thermotogati</taxon>
        <taxon>Thermotogota</taxon>
        <taxon>Thermotogae</taxon>
        <taxon>Kosmotogales</taxon>
        <taxon>Kosmotogaceae</taxon>
        <taxon>Mesotoga</taxon>
    </lineage>
</organism>
<dbReference type="AlphaFoldDB" id="A0A7Z7PN65"/>
<dbReference type="KEGG" id="minf:MESINF_0159"/>
<dbReference type="RefSeq" id="WP_169698060.1">
    <property type="nucleotide sequence ID" value="NZ_LS974202.1"/>
</dbReference>
<name>A0A7Z7PN65_9BACT</name>
<dbReference type="Proteomes" id="UP000250796">
    <property type="component" value="Chromosome MESINF"/>
</dbReference>
<accession>A0A7Z7PN65</accession>
<proteinExistence type="predicted"/>
<evidence type="ECO:0000313" key="3">
    <source>
        <dbReference type="Proteomes" id="UP000250796"/>
    </source>
</evidence>